<gene>
    <name evidence="1" type="ORF">MTCD1_01574</name>
</gene>
<organism evidence="1 2">
    <name type="scientific">Colwellia marinimaniae</name>
    <dbReference type="NCBI Taxonomy" id="1513592"/>
    <lineage>
        <taxon>Bacteria</taxon>
        <taxon>Pseudomonadati</taxon>
        <taxon>Pseudomonadota</taxon>
        <taxon>Gammaproteobacteria</taxon>
        <taxon>Alteromonadales</taxon>
        <taxon>Colwelliaceae</taxon>
        <taxon>Colwellia</taxon>
    </lineage>
</organism>
<evidence type="ECO:0000313" key="2">
    <source>
        <dbReference type="Proteomes" id="UP000197068"/>
    </source>
</evidence>
<reference evidence="1 2" key="1">
    <citation type="submission" date="2017-06" db="EMBL/GenBank/DDBJ databases">
        <title>Whole Genome Sequences of Colwellia marinimaniae MTCD1.</title>
        <authorList>
            <person name="Kusumoto H."/>
            <person name="Inoue M."/>
            <person name="Tanikawa K."/>
            <person name="Maeji H."/>
            <person name="Cameron J.H."/>
            <person name="Bartlett D.H."/>
        </authorList>
    </citation>
    <scope>NUCLEOTIDE SEQUENCE [LARGE SCALE GENOMIC DNA]</scope>
    <source>
        <strain evidence="1 2">MTCD1</strain>
    </source>
</reference>
<sequence length="145" mass="16640">MSILLTNTIEATDNRKALSQHGSYSITIHNQVLTVKAYDAWNIETAISCLKEFKVQAEKLKHKSWSSIIDLTHWELGPPEMLNGMKKLNIWSEKNNQKFEAVIVKNSVQEHLLEVSHITFSNTQSNFFDNHNDALSWLSNSQENI</sequence>
<evidence type="ECO:0008006" key="3">
    <source>
        <dbReference type="Google" id="ProtNLM"/>
    </source>
</evidence>
<protein>
    <recommendedName>
        <fullName evidence="3">STAS/SEC14 domain-containing protein</fullName>
    </recommendedName>
</protein>
<dbReference type="EMBL" id="BDQM01000010">
    <property type="protein sequence ID" value="GAW95968.1"/>
    <property type="molecule type" value="Genomic_DNA"/>
</dbReference>
<evidence type="ECO:0000313" key="1">
    <source>
        <dbReference type="EMBL" id="GAW95968.1"/>
    </source>
</evidence>
<dbReference type="Proteomes" id="UP000197068">
    <property type="component" value="Unassembled WGS sequence"/>
</dbReference>
<comment type="caution">
    <text evidence="1">The sequence shown here is derived from an EMBL/GenBank/DDBJ whole genome shotgun (WGS) entry which is preliminary data.</text>
</comment>
<accession>A0ABQ0MUC3</accession>
<dbReference type="RefSeq" id="WP_057181466.1">
    <property type="nucleotide sequence ID" value="NZ_BDQM01000010.1"/>
</dbReference>
<name>A0ABQ0MUC3_9GAMM</name>
<keyword evidence="2" id="KW-1185">Reference proteome</keyword>
<proteinExistence type="predicted"/>